<dbReference type="AlphaFoldDB" id="X1C4N0"/>
<proteinExistence type="predicted"/>
<sequence>YHNLILYENYTVFSIEVLEKNSIDFLEQYHNTGDTDDSIVKSLLVFKNYLNILKKISGNHRFIEFSEVDSSQIQDRFTAVLNEIYKTYVDKETLDLDDIEAIVKSLKHNVSSPYYKLAFNILDNLLKKKYKAVERIFKGFNYEEISWVELDLKKYRYKLIDPILIILKYLYHRGKIESISENISNISIKDKYALAKYLYL</sequence>
<accession>X1C4N0</accession>
<dbReference type="EMBL" id="BART01013633">
    <property type="protein sequence ID" value="GAG79331.1"/>
    <property type="molecule type" value="Genomic_DNA"/>
</dbReference>
<evidence type="ECO:0000313" key="1">
    <source>
        <dbReference type="EMBL" id="GAG79331.1"/>
    </source>
</evidence>
<reference evidence="1" key="1">
    <citation type="journal article" date="2014" name="Front. Microbiol.">
        <title>High frequency of phylogenetically diverse reductive dehalogenase-homologous genes in deep subseafloor sedimentary metagenomes.</title>
        <authorList>
            <person name="Kawai M."/>
            <person name="Futagami T."/>
            <person name="Toyoda A."/>
            <person name="Takaki Y."/>
            <person name="Nishi S."/>
            <person name="Hori S."/>
            <person name="Arai W."/>
            <person name="Tsubouchi T."/>
            <person name="Morono Y."/>
            <person name="Uchiyama I."/>
            <person name="Ito T."/>
            <person name="Fujiyama A."/>
            <person name="Inagaki F."/>
            <person name="Takami H."/>
        </authorList>
    </citation>
    <scope>NUCLEOTIDE SEQUENCE</scope>
    <source>
        <strain evidence="1">Expedition CK06-06</strain>
    </source>
</reference>
<organism evidence="1">
    <name type="scientific">marine sediment metagenome</name>
    <dbReference type="NCBI Taxonomy" id="412755"/>
    <lineage>
        <taxon>unclassified sequences</taxon>
        <taxon>metagenomes</taxon>
        <taxon>ecological metagenomes</taxon>
    </lineage>
</organism>
<comment type="caution">
    <text evidence="1">The sequence shown here is derived from an EMBL/GenBank/DDBJ whole genome shotgun (WGS) entry which is preliminary data.</text>
</comment>
<protein>
    <submittedName>
        <fullName evidence="1">Uncharacterized protein</fullName>
    </submittedName>
</protein>
<gene>
    <name evidence="1" type="ORF">S01H4_27754</name>
</gene>
<feature type="non-terminal residue" evidence="1">
    <location>
        <position position="1"/>
    </location>
</feature>
<name>X1C4N0_9ZZZZ</name>